<dbReference type="Pfam" id="PF00107">
    <property type="entry name" value="ADH_zinc_N"/>
    <property type="match status" value="1"/>
</dbReference>
<evidence type="ECO:0000259" key="1">
    <source>
        <dbReference type="SMART" id="SM00829"/>
    </source>
</evidence>
<dbReference type="SUPFAM" id="SSF50129">
    <property type="entry name" value="GroES-like"/>
    <property type="match status" value="1"/>
</dbReference>
<dbReference type="PANTHER" id="PTHR43677">
    <property type="entry name" value="SHORT-CHAIN DEHYDROGENASE/REDUCTASE"/>
    <property type="match status" value="1"/>
</dbReference>
<dbReference type="InterPro" id="IPR011032">
    <property type="entry name" value="GroES-like_sf"/>
</dbReference>
<dbReference type="AlphaFoldDB" id="A0A160TVH7"/>
<dbReference type="Gene3D" id="3.90.180.10">
    <property type="entry name" value="Medium-chain alcohol dehydrogenases, catalytic domain"/>
    <property type="match status" value="1"/>
</dbReference>
<dbReference type="GO" id="GO:0016491">
    <property type="term" value="F:oxidoreductase activity"/>
    <property type="evidence" value="ECO:0007669"/>
    <property type="project" value="InterPro"/>
</dbReference>
<dbReference type="SUPFAM" id="SSF51735">
    <property type="entry name" value="NAD(P)-binding Rossmann-fold domains"/>
    <property type="match status" value="1"/>
</dbReference>
<dbReference type="InterPro" id="IPR036291">
    <property type="entry name" value="NAD(P)-bd_dom_sf"/>
</dbReference>
<dbReference type="InterPro" id="IPR013154">
    <property type="entry name" value="ADH-like_N"/>
</dbReference>
<feature type="domain" description="Enoyl reductase (ER)" evidence="1">
    <location>
        <begin position="10"/>
        <end position="329"/>
    </location>
</feature>
<dbReference type="InterPro" id="IPR051397">
    <property type="entry name" value="Zn-ADH-like_protein"/>
</dbReference>
<dbReference type="InterPro" id="IPR020843">
    <property type="entry name" value="ER"/>
</dbReference>
<gene>
    <name evidence="2" type="ORF">MGWOODY_XGa2564</name>
</gene>
<sequence length="332" mass="35595">MQALRIQQYGAVDSHQIETTDPAVPGTGEVLIRNHAAGLNFPDALMLMGKYQKRPEPPFTPGRDCAGEIIAVGQHVEQFKNGDRVVAQVFTGAFAEVVLAPVSRVFSLPDEVSYEDAAGAVTVFNTAYTTCVQRADIKPAETVLITGAAGGVGLACIQLCKQLGANVIAAVSSEDKGSLCKKNGADNILIYKDLDSNELKEFFRSQVRSVNNGQGAHVVIDPLGGDFFTAGLRALAFRGRIVIVGFSSGAISEVRGNYLLYNGLTVMGAPLDINFDLLPAEIRAGTTWWLELLAQQHINANVTETYPFDQIGTALGRLLARQARGKIVLDMT</sequence>
<name>A0A160TVH7_9ZZZZ</name>
<proteinExistence type="predicted"/>
<dbReference type="Pfam" id="PF08240">
    <property type="entry name" value="ADH_N"/>
    <property type="match status" value="1"/>
</dbReference>
<reference evidence="2" key="1">
    <citation type="submission" date="2015-10" db="EMBL/GenBank/DDBJ databases">
        <authorList>
            <person name="Gilbert D.G."/>
        </authorList>
    </citation>
    <scope>NUCLEOTIDE SEQUENCE</scope>
</reference>
<protein>
    <submittedName>
        <fullName evidence="2">Zn-dependent oxidoreductase PA5234</fullName>
    </submittedName>
</protein>
<dbReference type="PANTHER" id="PTHR43677:SF4">
    <property type="entry name" value="QUINONE OXIDOREDUCTASE-LIKE PROTEIN 2"/>
    <property type="match status" value="1"/>
</dbReference>
<organism evidence="2">
    <name type="scientific">hydrothermal vent metagenome</name>
    <dbReference type="NCBI Taxonomy" id="652676"/>
    <lineage>
        <taxon>unclassified sequences</taxon>
        <taxon>metagenomes</taxon>
        <taxon>ecological metagenomes</taxon>
    </lineage>
</organism>
<evidence type="ECO:0000313" key="2">
    <source>
        <dbReference type="EMBL" id="CUS52409.1"/>
    </source>
</evidence>
<dbReference type="Gene3D" id="3.40.50.720">
    <property type="entry name" value="NAD(P)-binding Rossmann-like Domain"/>
    <property type="match status" value="1"/>
</dbReference>
<accession>A0A160TVH7</accession>
<dbReference type="CDD" id="cd08241">
    <property type="entry name" value="QOR1"/>
    <property type="match status" value="1"/>
</dbReference>
<dbReference type="SMART" id="SM00829">
    <property type="entry name" value="PKS_ER"/>
    <property type="match status" value="1"/>
</dbReference>
<dbReference type="EMBL" id="CZRL01000082">
    <property type="protein sequence ID" value="CUS52409.1"/>
    <property type="molecule type" value="Genomic_DNA"/>
</dbReference>
<dbReference type="InterPro" id="IPR013149">
    <property type="entry name" value="ADH-like_C"/>
</dbReference>